<gene>
    <name evidence="1" type="ORF">DERF_008146</name>
</gene>
<name>A0A922I2L2_DERFA</name>
<comment type="caution">
    <text evidence="1">The sequence shown here is derived from an EMBL/GenBank/DDBJ whole genome shotgun (WGS) entry which is preliminary data.</text>
</comment>
<accession>A0A922I2L2</accession>
<evidence type="ECO:0000313" key="1">
    <source>
        <dbReference type="EMBL" id="KAH9517472.1"/>
    </source>
</evidence>
<reference evidence="1" key="1">
    <citation type="submission" date="2013-05" db="EMBL/GenBank/DDBJ databases">
        <authorList>
            <person name="Yim A.K.Y."/>
            <person name="Chan T.F."/>
            <person name="Ji K.M."/>
            <person name="Liu X.Y."/>
            <person name="Zhou J.W."/>
            <person name="Li R.Q."/>
            <person name="Yang K.Y."/>
            <person name="Li J."/>
            <person name="Li M."/>
            <person name="Law P.T.W."/>
            <person name="Wu Y.L."/>
            <person name="Cai Z.L."/>
            <person name="Qin H."/>
            <person name="Bao Y."/>
            <person name="Leung R.K.K."/>
            <person name="Ng P.K.S."/>
            <person name="Zou J."/>
            <person name="Zhong X.J."/>
            <person name="Ran P.X."/>
            <person name="Zhong N.S."/>
            <person name="Liu Z.G."/>
            <person name="Tsui S.K.W."/>
        </authorList>
    </citation>
    <scope>NUCLEOTIDE SEQUENCE</scope>
    <source>
        <strain evidence="1">Derf</strain>
        <tissue evidence="1">Whole organism</tissue>
    </source>
</reference>
<protein>
    <submittedName>
        <fullName evidence="1">Uncharacterized protein</fullName>
    </submittedName>
</protein>
<evidence type="ECO:0000313" key="2">
    <source>
        <dbReference type="Proteomes" id="UP000790347"/>
    </source>
</evidence>
<keyword evidence="2" id="KW-1185">Reference proteome</keyword>
<sequence length="84" mass="8972">MNRADQIYKQQQQQINQSINKSINFQHLCTHLYVTGISATLELAVNAAAINVAGAACCERLLNAVIMGNAVNDAAAVDVASNIE</sequence>
<dbReference type="AlphaFoldDB" id="A0A922I2L2"/>
<organism evidence="1 2">
    <name type="scientific">Dermatophagoides farinae</name>
    <name type="common">American house dust mite</name>
    <dbReference type="NCBI Taxonomy" id="6954"/>
    <lineage>
        <taxon>Eukaryota</taxon>
        <taxon>Metazoa</taxon>
        <taxon>Ecdysozoa</taxon>
        <taxon>Arthropoda</taxon>
        <taxon>Chelicerata</taxon>
        <taxon>Arachnida</taxon>
        <taxon>Acari</taxon>
        <taxon>Acariformes</taxon>
        <taxon>Sarcoptiformes</taxon>
        <taxon>Astigmata</taxon>
        <taxon>Psoroptidia</taxon>
        <taxon>Analgoidea</taxon>
        <taxon>Pyroglyphidae</taxon>
        <taxon>Dermatophagoidinae</taxon>
        <taxon>Dermatophagoides</taxon>
    </lineage>
</organism>
<dbReference type="EMBL" id="ASGP02000003">
    <property type="protein sequence ID" value="KAH9517472.1"/>
    <property type="molecule type" value="Genomic_DNA"/>
</dbReference>
<proteinExistence type="predicted"/>
<dbReference type="Proteomes" id="UP000790347">
    <property type="component" value="Unassembled WGS sequence"/>
</dbReference>
<reference evidence="1" key="2">
    <citation type="journal article" date="2022" name="Res Sq">
        <title>Comparative Genomics Reveals Insights into the Divergent Evolution of Astigmatic Mites and Household Pest Adaptations.</title>
        <authorList>
            <person name="Xiong Q."/>
            <person name="Wan A.T.-Y."/>
            <person name="Liu X.-Y."/>
            <person name="Fung C.S.-H."/>
            <person name="Xiao X."/>
            <person name="Malainual N."/>
            <person name="Hou J."/>
            <person name="Wang L."/>
            <person name="Wang M."/>
            <person name="Yang K."/>
            <person name="Cui Y."/>
            <person name="Leung E."/>
            <person name="Nong W."/>
            <person name="Shin S.-K."/>
            <person name="Au S."/>
            <person name="Jeong K.Y."/>
            <person name="Chew F.T."/>
            <person name="Hui J."/>
            <person name="Leung T.F."/>
            <person name="Tungtrongchitr A."/>
            <person name="Zhong N."/>
            <person name="Liu Z."/>
            <person name="Tsui S."/>
        </authorList>
    </citation>
    <scope>NUCLEOTIDE SEQUENCE</scope>
    <source>
        <strain evidence="1">Derf</strain>
        <tissue evidence="1">Whole organism</tissue>
    </source>
</reference>